<evidence type="ECO:0000256" key="1">
    <source>
        <dbReference type="ARBA" id="ARBA00023002"/>
    </source>
</evidence>
<dbReference type="SUPFAM" id="SSF56796">
    <property type="entry name" value="Dehydroquinate synthase-like"/>
    <property type="match status" value="1"/>
</dbReference>
<dbReference type="InterPro" id="IPR056798">
    <property type="entry name" value="ADH_Fe_C"/>
</dbReference>
<evidence type="ECO:0000259" key="3">
    <source>
        <dbReference type="Pfam" id="PF25137"/>
    </source>
</evidence>
<feature type="domain" description="Fe-containing alcohol dehydrogenase-like C-terminal" evidence="3">
    <location>
        <begin position="195"/>
        <end position="377"/>
    </location>
</feature>
<dbReference type="PANTHER" id="PTHR11496">
    <property type="entry name" value="ALCOHOL DEHYDROGENASE"/>
    <property type="match status" value="1"/>
</dbReference>
<evidence type="ECO:0000313" key="5">
    <source>
        <dbReference type="Proteomes" id="UP000199474"/>
    </source>
</evidence>
<sequence>MNYQFLPVEYVQYGEDIVQEELLKQIIMRSAKRVLIVTTKSILGNEAYNGMLEKIHASQIETLITLSKQHVPGDLLMKDLKEIKSFNPDLIISCGGGSPIDAAKILSFVLAEDIQAEDELYAYSENKQEKKIAMRNYIPNFAIPTTLSAAEFTGIAGVTNGEDQVKYKFSHLNMTPKQVFLDPVFTRDTPEWLWISTGIRAVDHAVETLYSPSPNPVNTSLALQALKKLHQNLLLSKRHPENLAYRLECQLGAWLSLFSVVNIKLGLSHSIGHQLGTLYDIPHGMTSAIMLPFVMEFLLPRTYHEQAQISEELGFASPGNSVTENAKKAPGLIADLIESLDIPNRLRDFDVKKESIPELIENILVDIYAERNDFVMETESLEEEITRLIYKVW</sequence>
<dbReference type="Proteomes" id="UP000199474">
    <property type="component" value="Unassembled WGS sequence"/>
</dbReference>
<gene>
    <name evidence="4" type="ORF">SAMN05216238_101317</name>
</gene>
<name>A0A1I1SA32_9BACI</name>
<dbReference type="EMBL" id="FOMR01000001">
    <property type="protein sequence ID" value="SFD43355.1"/>
    <property type="molecule type" value="Genomic_DNA"/>
</dbReference>
<dbReference type="Gene3D" id="3.40.50.1970">
    <property type="match status" value="1"/>
</dbReference>
<dbReference type="STRING" id="640948.SAMN05216238_101317"/>
<dbReference type="Gene3D" id="1.20.1090.10">
    <property type="entry name" value="Dehydroquinate synthase-like - alpha domain"/>
    <property type="match status" value="1"/>
</dbReference>
<reference evidence="5" key="1">
    <citation type="submission" date="2016-10" db="EMBL/GenBank/DDBJ databases">
        <authorList>
            <person name="Varghese N."/>
            <person name="Submissions S."/>
        </authorList>
    </citation>
    <scope>NUCLEOTIDE SEQUENCE [LARGE SCALE GENOMIC DNA]</scope>
    <source>
        <strain evidence="5">DSM 22530</strain>
    </source>
</reference>
<keyword evidence="1" id="KW-0560">Oxidoreductase</keyword>
<protein>
    <submittedName>
        <fullName evidence="4">Alcohol dehydrogenase</fullName>
    </submittedName>
</protein>
<proteinExistence type="predicted"/>
<dbReference type="InterPro" id="IPR001670">
    <property type="entry name" value="ADH_Fe/GldA"/>
</dbReference>
<dbReference type="AlphaFoldDB" id="A0A1I1SA32"/>
<evidence type="ECO:0000313" key="4">
    <source>
        <dbReference type="EMBL" id="SFD43355.1"/>
    </source>
</evidence>
<accession>A0A1I1SA32</accession>
<organism evidence="4 5">
    <name type="scientific">Lentibacillus persicus</name>
    <dbReference type="NCBI Taxonomy" id="640948"/>
    <lineage>
        <taxon>Bacteria</taxon>
        <taxon>Bacillati</taxon>
        <taxon>Bacillota</taxon>
        <taxon>Bacilli</taxon>
        <taxon>Bacillales</taxon>
        <taxon>Bacillaceae</taxon>
        <taxon>Lentibacillus</taxon>
    </lineage>
</organism>
<keyword evidence="5" id="KW-1185">Reference proteome</keyword>
<dbReference type="Pfam" id="PF00465">
    <property type="entry name" value="Fe-ADH"/>
    <property type="match status" value="1"/>
</dbReference>
<dbReference type="GO" id="GO:0004022">
    <property type="term" value="F:alcohol dehydrogenase (NAD+) activity"/>
    <property type="evidence" value="ECO:0007669"/>
    <property type="project" value="TreeGrafter"/>
</dbReference>
<dbReference type="InterPro" id="IPR039697">
    <property type="entry name" value="Alcohol_dehydrogenase_Fe"/>
</dbReference>
<dbReference type="Pfam" id="PF25137">
    <property type="entry name" value="ADH_Fe_C"/>
    <property type="match status" value="1"/>
</dbReference>
<evidence type="ECO:0000259" key="2">
    <source>
        <dbReference type="Pfam" id="PF00465"/>
    </source>
</evidence>
<feature type="domain" description="Alcohol dehydrogenase iron-type/glycerol dehydrogenase GldA" evidence="2">
    <location>
        <begin position="23"/>
        <end position="183"/>
    </location>
</feature>
<dbReference type="RefSeq" id="WP_090080329.1">
    <property type="nucleotide sequence ID" value="NZ_FOMR01000001.1"/>
</dbReference>
<dbReference type="OrthoDB" id="9815791at2"/>
<dbReference type="PANTHER" id="PTHR11496:SF83">
    <property type="entry name" value="HYDROXYACID-OXOACID TRANSHYDROGENASE, MITOCHONDRIAL"/>
    <property type="match status" value="1"/>
</dbReference>
<dbReference type="GO" id="GO:0046872">
    <property type="term" value="F:metal ion binding"/>
    <property type="evidence" value="ECO:0007669"/>
    <property type="project" value="InterPro"/>
</dbReference>
<dbReference type="CDD" id="cd08192">
    <property type="entry name" value="MAR-like"/>
    <property type="match status" value="1"/>
</dbReference>